<accession>A0A101SJ00</accession>
<dbReference type="InterPro" id="IPR029016">
    <property type="entry name" value="GAF-like_dom_sf"/>
</dbReference>
<proteinExistence type="predicted"/>
<evidence type="ECO:0000256" key="3">
    <source>
        <dbReference type="ARBA" id="ARBA00023163"/>
    </source>
</evidence>
<dbReference type="PANTHER" id="PTHR30136:SF24">
    <property type="entry name" value="HTH-TYPE TRANSCRIPTIONAL REPRESSOR ALLR"/>
    <property type="match status" value="1"/>
</dbReference>
<dbReference type="Proteomes" id="UP000052982">
    <property type="component" value="Unassembled WGS sequence"/>
</dbReference>
<protein>
    <submittedName>
        <fullName evidence="5">IclR family transcriptional regulator</fullName>
    </submittedName>
</protein>
<keyword evidence="1" id="KW-0805">Transcription regulation</keyword>
<reference evidence="5 6" key="1">
    <citation type="submission" date="2015-10" db="EMBL/GenBank/DDBJ databases">
        <title>Draft genome sequence of Streptomyces griseoruber DSM 40281, type strain for the species Streptomyces griseoruber.</title>
        <authorList>
            <person name="Ruckert C."/>
            <person name="Winkler A."/>
            <person name="Kalinowski J."/>
            <person name="Kampfer P."/>
            <person name="Glaeser S."/>
        </authorList>
    </citation>
    <scope>NUCLEOTIDE SEQUENCE [LARGE SCALE GENOMIC DNA]</scope>
    <source>
        <strain evidence="5 6">DSM 40281</strain>
    </source>
</reference>
<dbReference type="Gene3D" id="1.10.10.10">
    <property type="entry name" value="Winged helix-like DNA-binding domain superfamily/Winged helix DNA-binding domain"/>
    <property type="match status" value="1"/>
</dbReference>
<gene>
    <name evidence="5" type="ORF">AQJ64_43780</name>
</gene>
<evidence type="ECO:0000259" key="4">
    <source>
        <dbReference type="PROSITE" id="PS51078"/>
    </source>
</evidence>
<dbReference type="PANTHER" id="PTHR30136">
    <property type="entry name" value="HELIX-TURN-HELIX TRANSCRIPTIONAL REGULATOR, ICLR FAMILY"/>
    <property type="match status" value="1"/>
</dbReference>
<dbReference type="InterPro" id="IPR036390">
    <property type="entry name" value="WH_DNA-bd_sf"/>
</dbReference>
<dbReference type="PROSITE" id="PS51078">
    <property type="entry name" value="ICLR_ED"/>
    <property type="match status" value="1"/>
</dbReference>
<dbReference type="InterPro" id="IPR050707">
    <property type="entry name" value="HTH_MetabolicPath_Reg"/>
</dbReference>
<sequence length="259" mass="27652">MPRAHEPGRSVSSRLWDLLFSFDPEHTQLSLADLVRRTGMPQATARRLTLDLLEAGALERTSDNRFAIGLPLWRLGTLAPRAETLRSAAQPFVEDLYTALRQHVQLAVLQDHQAVIIERLSAVNAVGLTSQVGGLLPLHCSGVGKVLLSHSSPAFIDEVLAGRLQRFTPQTIVDPAELRRELASCRSTGTVVVKEELSEGAESVATRIVDGSGKVVAALSVVVAAGSIKLQAAVPSLVASGLGLSRSLGWRPGIPIRTA</sequence>
<keyword evidence="3" id="KW-0804">Transcription</keyword>
<evidence type="ECO:0000256" key="2">
    <source>
        <dbReference type="ARBA" id="ARBA00023125"/>
    </source>
</evidence>
<evidence type="ECO:0000313" key="6">
    <source>
        <dbReference type="Proteomes" id="UP000052982"/>
    </source>
</evidence>
<dbReference type="STRING" id="1943.AQJ64_43780"/>
<organism evidence="5 6">
    <name type="scientific">Streptomyces griseoruber</name>
    <dbReference type="NCBI Taxonomy" id="1943"/>
    <lineage>
        <taxon>Bacteria</taxon>
        <taxon>Bacillati</taxon>
        <taxon>Actinomycetota</taxon>
        <taxon>Actinomycetes</taxon>
        <taxon>Kitasatosporales</taxon>
        <taxon>Streptomycetaceae</taxon>
        <taxon>Streptomyces</taxon>
    </lineage>
</organism>
<dbReference type="SUPFAM" id="SSF46785">
    <property type="entry name" value="Winged helix' DNA-binding domain"/>
    <property type="match status" value="1"/>
</dbReference>
<dbReference type="GO" id="GO:0045892">
    <property type="term" value="P:negative regulation of DNA-templated transcription"/>
    <property type="evidence" value="ECO:0007669"/>
    <property type="project" value="TreeGrafter"/>
</dbReference>
<dbReference type="GO" id="GO:0003700">
    <property type="term" value="F:DNA-binding transcription factor activity"/>
    <property type="evidence" value="ECO:0007669"/>
    <property type="project" value="TreeGrafter"/>
</dbReference>
<dbReference type="InterPro" id="IPR005471">
    <property type="entry name" value="Tscrpt_reg_IclR_N"/>
</dbReference>
<dbReference type="AlphaFoldDB" id="A0A101SJ00"/>
<dbReference type="OrthoDB" id="60629at2"/>
<dbReference type="SUPFAM" id="SSF55781">
    <property type="entry name" value="GAF domain-like"/>
    <property type="match status" value="1"/>
</dbReference>
<dbReference type="EMBL" id="LMWW01000091">
    <property type="protein sequence ID" value="KUN75114.1"/>
    <property type="molecule type" value="Genomic_DNA"/>
</dbReference>
<keyword evidence="2" id="KW-0238">DNA-binding</keyword>
<dbReference type="GO" id="GO:0003677">
    <property type="term" value="F:DNA binding"/>
    <property type="evidence" value="ECO:0007669"/>
    <property type="project" value="UniProtKB-KW"/>
</dbReference>
<dbReference type="Gene3D" id="3.30.450.40">
    <property type="match status" value="1"/>
</dbReference>
<comment type="caution">
    <text evidence="5">The sequence shown here is derived from an EMBL/GenBank/DDBJ whole genome shotgun (WGS) entry which is preliminary data.</text>
</comment>
<evidence type="ECO:0000256" key="1">
    <source>
        <dbReference type="ARBA" id="ARBA00023015"/>
    </source>
</evidence>
<evidence type="ECO:0000313" key="5">
    <source>
        <dbReference type="EMBL" id="KUN75114.1"/>
    </source>
</evidence>
<dbReference type="Pfam" id="PF09339">
    <property type="entry name" value="HTH_IclR"/>
    <property type="match status" value="1"/>
</dbReference>
<name>A0A101SJ00_9ACTN</name>
<dbReference type="SMART" id="SM00346">
    <property type="entry name" value="HTH_ICLR"/>
    <property type="match status" value="1"/>
</dbReference>
<keyword evidence="6" id="KW-1185">Reference proteome</keyword>
<dbReference type="InterPro" id="IPR014757">
    <property type="entry name" value="Tscrpt_reg_IclR_C"/>
</dbReference>
<dbReference type="InterPro" id="IPR036388">
    <property type="entry name" value="WH-like_DNA-bd_sf"/>
</dbReference>
<dbReference type="Pfam" id="PF01614">
    <property type="entry name" value="IclR_C"/>
    <property type="match status" value="1"/>
</dbReference>
<dbReference type="RefSeq" id="WP_055638388.1">
    <property type="nucleotide sequence ID" value="NZ_KQ948796.1"/>
</dbReference>
<feature type="domain" description="IclR-ED" evidence="4">
    <location>
        <begin position="71"/>
        <end position="250"/>
    </location>
</feature>